<proteinExistence type="predicted"/>
<dbReference type="HOGENOM" id="CLU_057752_5_2_1"/>
<gene>
    <name evidence="2" type="ORF">EPUS_04542</name>
</gene>
<reference evidence="3" key="1">
    <citation type="journal article" date="2014" name="BMC Genomics">
        <title>Genome characteristics reveal the impact of lichenization on lichen-forming fungus Endocarpon pusillum Hedwig (Verrucariales, Ascomycota).</title>
        <authorList>
            <person name="Wang Y.-Y."/>
            <person name="Liu B."/>
            <person name="Zhang X.-Y."/>
            <person name="Zhou Q.-M."/>
            <person name="Zhang T."/>
            <person name="Li H."/>
            <person name="Yu Y.-F."/>
            <person name="Zhang X.-L."/>
            <person name="Hao X.-Y."/>
            <person name="Wang M."/>
            <person name="Wang L."/>
            <person name="Wei J.-C."/>
        </authorList>
    </citation>
    <scope>NUCLEOTIDE SEQUENCE [LARGE SCALE GENOMIC DNA]</scope>
    <source>
        <strain evidence="3">Z07020 / HMAS-L-300199</strain>
    </source>
</reference>
<accession>U1HFK5</accession>
<dbReference type="PANTHER" id="PTHR47843">
    <property type="entry name" value="BTB DOMAIN-CONTAINING PROTEIN-RELATED"/>
    <property type="match status" value="1"/>
</dbReference>
<dbReference type="GeneID" id="19239497"/>
<dbReference type="InterPro" id="IPR011333">
    <property type="entry name" value="SKP1/BTB/POZ_sf"/>
</dbReference>
<keyword evidence="3" id="KW-1185">Reference proteome</keyword>
<dbReference type="SUPFAM" id="SSF54695">
    <property type="entry name" value="POZ domain"/>
    <property type="match status" value="1"/>
</dbReference>
<dbReference type="PROSITE" id="PS50097">
    <property type="entry name" value="BTB"/>
    <property type="match status" value="1"/>
</dbReference>
<dbReference type="AlphaFoldDB" id="U1HFK5"/>
<protein>
    <recommendedName>
        <fullName evidence="1">BTB domain-containing protein</fullName>
    </recommendedName>
</protein>
<evidence type="ECO:0000313" key="2">
    <source>
        <dbReference type="EMBL" id="ERF68890.1"/>
    </source>
</evidence>
<feature type="domain" description="BTB" evidence="1">
    <location>
        <begin position="22"/>
        <end position="89"/>
    </location>
</feature>
<dbReference type="PANTHER" id="PTHR47843:SF5">
    <property type="entry name" value="BTB_POZ DOMAIN PROTEIN"/>
    <property type="match status" value="1"/>
</dbReference>
<dbReference type="EMBL" id="KE721492">
    <property type="protein sequence ID" value="ERF68890.1"/>
    <property type="molecule type" value="Genomic_DNA"/>
</dbReference>
<dbReference type="RefSeq" id="XP_007805508.1">
    <property type="nucleotide sequence ID" value="XM_007807317.1"/>
</dbReference>
<dbReference type="Pfam" id="PF00651">
    <property type="entry name" value="BTB"/>
    <property type="match status" value="1"/>
</dbReference>
<sequence>MTLAFESPEENALHLPDTSRFADFTINCGGYSWKTHRAIIVQISGYFARMCHGEYKEAVNQSVTLKEDDPQMVARLIVFLYSWTYPMTGKDAKKSADSVRRLLASNDQAYQDQSEDENLLTFHASLYGVADKFECESLKENCQKAYIRALHGSFSIPDFISSINVVYETTPETDIGLRKWAVFVA</sequence>
<name>U1HFK5_ENDPU</name>
<dbReference type="OrthoDB" id="6359816at2759"/>
<dbReference type="Proteomes" id="UP000019373">
    <property type="component" value="Unassembled WGS sequence"/>
</dbReference>
<organism evidence="2 3">
    <name type="scientific">Endocarpon pusillum (strain Z07020 / HMAS-L-300199)</name>
    <name type="common">Lichen-forming fungus</name>
    <dbReference type="NCBI Taxonomy" id="1263415"/>
    <lineage>
        <taxon>Eukaryota</taxon>
        <taxon>Fungi</taxon>
        <taxon>Dikarya</taxon>
        <taxon>Ascomycota</taxon>
        <taxon>Pezizomycotina</taxon>
        <taxon>Eurotiomycetes</taxon>
        <taxon>Chaetothyriomycetidae</taxon>
        <taxon>Verrucariales</taxon>
        <taxon>Verrucariaceae</taxon>
        <taxon>Endocarpon</taxon>
    </lineage>
</organism>
<dbReference type="eggNOG" id="ENOG502SQDU">
    <property type="taxonomic scope" value="Eukaryota"/>
</dbReference>
<evidence type="ECO:0000313" key="3">
    <source>
        <dbReference type="Proteomes" id="UP000019373"/>
    </source>
</evidence>
<dbReference type="SMART" id="SM00225">
    <property type="entry name" value="BTB"/>
    <property type="match status" value="1"/>
</dbReference>
<dbReference type="InterPro" id="IPR000210">
    <property type="entry name" value="BTB/POZ_dom"/>
</dbReference>
<evidence type="ECO:0000259" key="1">
    <source>
        <dbReference type="PROSITE" id="PS50097"/>
    </source>
</evidence>
<dbReference type="CDD" id="cd18186">
    <property type="entry name" value="BTB_POZ_ZBTB_KLHL-like"/>
    <property type="match status" value="1"/>
</dbReference>
<dbReference type="Gene3D" id="3.30.710.10">
    <property type="entry name" value="Potassium Channel Kv1.1, Chain A"/>
    <property type="match status" value="1"/>
</dbReference>